<gene>
    <name evidence="1" type="ORF">DSO57_1018560</name>
</gene>
<keyword evidence="2" id="KW-1185">Reference proteome</keyword>
<evidence type="ECO:0000313" key="1">
    <source>
        <dbReference type="EMBL" id="KAJ9073247.1"/>
    </source>
</evidence>
<dbReference type="EMBL" id="QTSX02002921">
    <property type="protein sequence ID" value="KAJ9073247.1"/>
    <property type="molecule type" value="Genomic_DNA"/>
</dbReference>
<organism evidence="1 2">
    <name type="scientific">Entomophthora muscae</name>
    <dbReference type="NCBI Taxonomy" id="34485"/>
    <lineage>
        <taxon>Eukaryota</taxon>
        <taxon>Fungi</taxon>
        <taxon>Fungi incertae sedis</taxon>
        <taxon>Zoopagomycota</taxon>
        <taxon>Entomophthoromycotina</taxon>
        <taxon>Entomophthoromycetes</taxon>
        <taxon>Entomophthorales</taxon>
        <taxon>Entomophthoraceae</taxon>
        <taxon>Entomophthora</taxon>
    </lineage>
</organism>
<proteinExistence type="predicted"/>
<accession>A0ACC2TG61</accession>
<name>A0ACC2TG61_9FUNG</name>
<comment type="caution">
    <text evidence="1">The sequence shown here is derived from an EMBL/GenBank/DDBJ whole genome shotgun (WGS) entry which is preliminary data.</text>
</comment>
<sequence>MEPCEFEFLNPIAVVASNIISIALSGMVVMYAVVVGVVNGGLNSKVSFCLSLGIICIDSLYSVFQAVGVLSSSGWACNLSSVGVVFMTLMSTLLTCALTLNLQLIILHDVTVNSFMRVAYFVVPLLVSLVVSALPLVFGQIGLHWQGEWYSCWHHDEHTPYGRMWTILTFYGWIMAGVIYCSVVVLLVALRLRSHILRLRGSISPEARNTMIAANLAIKRVILYPVLPAVCYLIPIICLVTPLPYEALLVGALLQGLQGACSAVIFFFNPLLIKDSGMAIKKITRTHQ</sequence>
<reference evidence="1" key="1">
    <citation type="submission" date="2022-04" db="EMBL/GenBank/DDBJ databases">
        <title>Genome of the entomopathogenic fungus Entomophthora muscae.</title>
        <authorList>
            <person name="Elya C."/>
            <person name="Lovett B.R."/>
            <person name="Lee E."/>
            <person name="Macias A.M."/>
            <person name="Hajek A.E."/>
            <person name="De Bivort B.L."/>
            <person name="Kasson M.T."/>
            <person name="De Fine Licht H.H."/>
            <person name="Stajich J.E."/>
        </authorList>
    </citation>
    <scope>NUCLEOTIDE SEQUENCE</scope>
    <source>
        <strain evidence="1">Berkeley</strain>
    </source>
</reference>
<dbReference type="Proteomes" id="UP001165960">
    <property type="component" value="Unassembled WGS sequence"/>
</dbReference>
<protein>
    <submittedName>
        <fullName evidence="1">Uncharacterized protein</fullName>
    </submittedName>
</protein>
<evidence type="ECO:0000313" key="2">
    <source>
        <dbReference type="Proteomes" id="UP001165960"/>
    </source>
</evidence>